<dbReference type="Proteomes" id="UP000199691">
    <property type="component" value="Unassembled WGS sequence"/>
</dbReference>
<dbReference type="Gene3D" id="1.10.10.10">
    <property type="entry name" value="Winged helix-like DNA-binding domain superfamily/Winged helix DNA-binding domain"/>
    <property type="match status" value="1"/>
</dbReference>
<reference evidence="3" key="1">
    <citation type="submission" date="2016-10" db="EMBL/GenBank/DDBJ databases">
        <authorList>
            <person name="Varghese N."/>
            <person name="Submissions S."/>
        </authorList>
    </citation>
    <scope>NUCLEOTIDE SEQUENCE [LARGE SCALE GENOMIC DNA]</scope>
    <source>
        <strain evidence="3">CGMCC 4.6609</strain>
    </source>
</reference>
<dbReference type="InterPro" id="IPR016032">
    <property type="entry name" value="Sig_transdc_resp-reg_C-effctor"/>
</dbReference>
<keyword evidence="2" id="KW-0238">DNA-binding</keyword>
<dbReference type="OrthoDB" id="3178131at2"/>
<dbReference type="SMART" id="SM00421">
    <property type="entry name" value="HTH_LUXR"/>
    <property type="match status" value="1"/>
</dbReference>
<dbReference type="GO" id="GO:0003677">
    <property type="term" value="F:DNA binding"/>
    <property type="evidence" value="ECO:0007669"/>
    <property type="project" value="UniProtKB-KW"/>
</dbReference>
<dbReference type="EMBL" id="FNIX01000012">
    <property type="protein sequence ID" value="SDP68288.1"/>
    <property type="molecule type" value="Genomic_DNA"/>
</dbReference>
<dbReference type="RefSeq" id="WP_090101095.1">
    <property type="nucleotide sequence ID" value="NZ_FNIX01000012.1"/>
</dbReference>
<evidence type="ECO:0000313" key="3">
    <source>
        <dbReference type="Proteomes" id="UP000199691"/>
    </source>
</evidence>
<dbReference type="GO" id="GO:0006355">
    <property type="term" value="P:regulation of DNA-templated transcription"/>
    <property type="evidence" value="ECO:0007669"/>
    <property type="project" value="InterPro"/>
</dbReference>
<sequence>MTGLDVIETALCLTRSGTGSLVVLRGPLGCGRSAALKDAKRLAERMDVRVLRAAGARQERHFPFGVVHQLAGEELSGPPRPGGLHELLVAAGPALVTVDDLQWADEESVRALARSAGRLDRIPVVMLVCVRDGDVGSGSSLVEQVVRQAAHVVALERPLLAESSKRKVVACLRAQPPWVRSVLDAMAVLGDDSDVGLIASLAEVDEVGCTTALRAMDRLGLVDRPPRFAHRVVREVVEETMAPADRVRLQAVAVRLLHDAGRPAEVVAGRLPAVTVTQGPWAVEVLRTAAAAAMERGAPLTAVEYLRRALLEHPRAGARRATLLLELAAAERGVDRAAAASHLSVAAQMVTTTRERAAIAARIVPGALVEASSAVREVVRGVENELRVAQPHDEVLGDLALRVEARSHHAECMARHRFVRCVDRLGERPDEPFPTTSAGRELLSVRLHCATIASVWRADEVAAVAERVLAHAPPLPGHVHTPIATLVTTLCAAGSLDAVSVWLDSAMERSLTANAVAEQVFIQAEQVSVLLHRGRITAARSRAENVLTAAGTRGLASEVLVALASVAWESRDDHLVNRLVPLVRQRTHIPALSVAHQMLCGVAAADPQAGLAHLRDAGSQAEELGWRNPVLYPWRSEVARILWRRGDVAAARELAVEQHALALRWGSAAGVGKALCHLGSMIEGDAGVAMLRRAVSVLEGSANRFELARALWQLGRRTGDRHCVARSSLMAVECGERPPVAWEEPATGQGDGGRDLTGAQQRVVELALAGRSNQEIADFMQVGVRVVEKHLTNAYRRLGVQGRSGLSAALHGGDPVR</sequence>
<evidence type="ECO:0000259" key="1">
    <source>
        <dbReference type="PROSITE" id="PS50043"/>
    </source>
</evidence>
<proteinExistence type="predicted"/>
<dbReference type="InterPro" id="IPR036388">
    <property type="entry name" value="WH-like_DNA-bd_sf"/>
</dbReference>
<dbReference type="STRING" id="641025.SAMN05421507_112175"/>
<accession>A0A1H0UQP1</accession>
<dbReference type="AlphaFoldDB" id="A0A1H0UQP1"/>
<protein>
    <submittedName>
        <fullName evidence="2">DNA-binding transcriptional regulator, CsgD family</fullName>
    </submittedName>
</protein>
<dbReference type="PROSITE" id="PS50043">
    <property type="entry name" value="HTH_LUXR_2"/>
    <property type="match status" value="1"/>
</dbReference>
<name>A0A1H0UQP1_9PSEU</name>
<dbReference type="InterPro" id="IPR000792">
    <property type="entry name" value="Tscrpt_reg_LuxR_C"/>
</dbReference>
<gene>
    <name evidence="2" type="ORF">SAMN05421507_112175</name>
</gene>
<keyword evidence="3" id="KW-1185">Reference proteome</keyword>
<dbReference type="Pfam" id="PF00196">
    <property type="entry name" value="GerE"/>
    <property type="match status" value="1"/>
</dbReference>
<dbReference type="SUPFAM" id="SSF46894">
    <property type="entry name" value="C-terminal effector domain of the bipartite response regulators"/>
    <property type="match status" value="1"/>
</dbReference>
<organism evidence="2 3">
    <name type="scientific">Lentzea jiangxiensis</name>
    <dbReference type="NCBI Taxonomy" id="641025"/>
    <lineage>
        <taxon>Bacteria</taxon>
        <taxon>Bacillati</taxon>
        <taxon>Actinomycetota</taxon>
        <taxon>Actinomycetes</taxon>
        <taxon>Pseudonocardiales</taxon>
        <taxon>Pseudonocardiaceae</taxon>
        <taxon>Lentzea</taxon>
    </lineage>
</organism>
<feature type="domain" description="HTH luxR-type" evidence="1">
    <location>
        <begin position="749"/>
        <end position="814"/>
    </location>
</feature>
<evidence type="ECO:0000313" key="2">
    <source>
        <dbReference type="EMBL" id="SDP68288.1"/>
    </source>
</evidence>